<dbReference type="RefSeq" id="WP_105333883.1">
    <property type="nucleotide sequence ID" value="NZ_PUHZ01000004.1"/>
</dbReference>
<evidence type="ECO:0000313" key="3">
    <source>
        <dbReference type="Proteomes" id="UP000237819"/>
    </source>
</evidence>
<name>A0A2S8GT87_9BACT</name>
<organism evidence="2 3">
    <name type="scientific">Blastopirellula marina</name>
    <dbReference type="NCBI Taxonomy" id="124"/>
    <lineage>
        <taxon>Bacteria</taxon>
        <taxon>Pseudomonadati</taxon>
        <taxon>Planctomycetota</taxon>
        <taxon>Planctomycetia</taxon>
        <taxon>Pirellulales</taxon>
        <taxon>Pirellulaceae</taxon>
        <taxon>Blastopirellula</taxon>
    </lineage>
</organism>
<feature type="region of interest" description="Disordered" evidence="1">
    <location>
        <begin position="38"/>
        <end position="62"/>
    </location>
</feature>
<dbReference type="EMBL" id="PUHZ01000004">
    <property type="protein sequence ID" value="PQO47622.1"/>
    <property type="molecule type" value="Genomic_DNA"/>
</dbReference>
<dbReference type="OrthoDB" id="9918678at2"/>
<dbReference type="Proteomes" id="UP000237819">
    <property type="component" value="Unassembled WGS sequence"/>
</dbReference>
<sequence length="237" mass="26962">MGRFLGFALLAVVALVTLAILFRGESLLTDAVNQTKQAAKEWTPQIEPPEPEPEQPPPPKIELQPFPDTTRILGAERRAAYRTKERFYAYVEGIEPQFPYRKIQYADLEGMLIIPLEHTASTSLPRARAHVNVYYRVSGRYRSQQEALLAPLEPNVFKELFAFEFAWTGTEWVIDSSKFEHSWAQRPNDPAFLARRPAHIELVKHQFQEFEITEVPIVAEPTPSDNPYGSAVSQTAP</sequence>
<evidence type="ECO:0000313" key="2">
    <source>
        <dbReference type="EMBL" id="PQO47622.1"/>
    </source>
</evidence>
<proteinExistence type="predicted"/>
<evidence type="ECO:0000256" key="1">
    <source>
        <dbReference type="SAM" id="MobiDB-lite"/>
    </source>
</evidence>
<gene>
    <name evidence="2" type="ORF">C5Y93_02905</name>
</gene>
<protein>
    <submittedName>
        <fullName evidence="2">Uncharacterized protein</fullName>
    </submittedName>
</protein>
<accession>A0A2S8GT87</accession>
<dbReference type="AlphaFoldDB" id="A0A2S8GT87"/>
<reference evidence="2 3" key="1">
    <citation type="submission" date="2018-02" db="EMBL/GenBank/DDBJ databases">
        <title>Comparative genomes isolates from brazilian mangrove.</title>
        <authorList>
            <person name="Araujo J.E."/>
            <person name="Taketani R.G."/>
            <person name="Silva M.C.P."/>
            <person name="Loureco M.V."/>
            <person name="Andreote F.D."/>
        </authorList>
    </citation>
    <scope>NUCLEOTIDE SEQUENCE [LARGE SCALE GENOMIC DNA]</scope>
    <source>
        <strain evidence="2 3">Nap-Phe MGV</strain>
    </source>
</reference>
<comment type="caution">
    <text evidence="2">The sequence shown here is derived from an EMBL/GenBank/DDBJ whole genome shotgun (WGS) entry which is preliminary data.</text>
</comment>